<dbReference type="SMART" id="SM00257">
    <property type="entry name" value="LysM"/>
    <property type="match status" value="1"/>
</dbReference>
<sequence length="104" mass="11080">MPYRSPARFLAPLALVAAFLSVYLVVKPSSEEQSDEPATTTSTTRTTSGSGSGGTTRKSYTVKSGDVLSAIAESTGVPLERIIELNPDLDPQALRAGQKIKLRR</sequence>
<dbReference type="Pfam" id="PF01476">
    <property type="entry name" value="LysM"/>
    <property type="match status" value="1"/>
</dbReference>
<dbReference type="EMBL" id="PYYB01000002">
    <property type="protein sequence ID" value="PTL56374.1"/>
    <property type="molecule type" value="Genomic_DNA"/>
</dbReference>
<accession>A0A2T4UF14</accession>
<gene>
    <name evidence="3" type="ORF">C7Y72_15520</name>
</gene>
<organism evidence="3 4">
    <name type="scientific">Paraconexibacter algicola</name>
    <dbReference type="NCBI Taxonomy" id="2133960"/>
    <lineage>
        <taxon>Bacteria</taxon>
        <taxon>Bacillati</taxon>
        <taxon>Actinomycetota</taxon>
        <taxon>Thermoleophilia</taxon>
        <taxon>Solirubrobacterales</taxon>
        <taxon>Paraconexibacteraceae</taxon>
        <taxon>Paraconexibacter</taxon>
    </lineage>
</organism>
<dbReference type="InterPro" id="IPR036779">
    <property type="entry name" value="LysM_dom_sf"/>
</dbReference>
<feature type="region of interest" description="Disordered" evidence="1">
    <location>
        <begin position="29"/>
        <end position="60"/>
    </location>
</feature>
<name>A0A2T4UF14_9ACTN</name>
<evidence type="ECO:0000313" key="4">
    <source>
        <dbReference type="Proteomes" id="UP000240739"/>
    </source>
</evidence>
<evidence type="ECO:0000256" key="1">
    <source>
        <dbReference type="SAM" id="MobiDB-lite"/>
    </source>
</evidence>
<dbReference type="InterPro" id="IPR018392">
    <property type="entry name" value="LysM"/>
</dbReference>
<dbReference type="CDD" id="cd00118">
    <property type="entry name" value="LysM"/>
    <property type="match status" value="1"/>
</dbReference>
<dbReference type="OrthoDB" id="5244690at2"/>
<dbReference type="Proteomes" id="UP000240739">
    <property type="component" value="Unassembled WGS sequence"/>
</dbReference>
<evidence type="ECO:0000259" key="2">
    <source>
        <dbReference type="PROSITE" id="PS51782"/>
    </source>
</evidence>
<comment type="caution">
    <text evidence="3">The sequence shown here is derived from an EMBL/GenBank/DDBJ whole genome shotgun (WGS) entry which is preliminary data.</text>
</comment>
<feature type="compositionally biased region" description="Low complexity" evidence="1">
    <location>
        <begin position="39"/>
        <end position="49"/>
    </location>
</feature>
<dbReference type="RefSeq" id="WP_107570093.1">
    <property type="nucleotide sequence ID" value="NZ_PYYB01000002.1"/>
</dbReference>
<evidence type="ECO:0000313" key="3">
    <source>
        <dbReference type="EMBL" id="PTL56374.1"/>
    </source>
</evidence>
<keyword evidence="4" id="KW-1185">Reference proteome</keyword>
<protein>
    <recommendedName>
        <fullName evidence="2">LysM domain-containing protein</fullName>
    </recommendedName>
</protein>
<feature type="domain" description="LysM" evidence="2">
    <location>
        <begin position="58"/>
        <end position="102"/>
    </location>
</feature>
<dbReference type="AlphaFoldDB" id="A0A2T4UF14"/>
<dbReference type="PROSITE" id="PS51782">
    <property type="entry name" value="LYSM"/>
    <property type="match status" value="1"/>
</dbReference>
<reference evidence="3 4" key="1">
    <citation type="submission" date="2018-03" db="EMBL/GenBank/DDBJ databases">
        <title>Aquarubrobacter algicola gen. nov., sp. nov., a novel actinobacterium isolated from shallow eutrophic lake during the end of cyanobacterial harmful algal blooms.</title>
        <authorList>
            <person name="Chun S.J."/>
        </authorList>
    </citation>
    <scope>NUCLEOTIDE SEQUENCE [LARGE SCALE GENOMIC DNA]</scope>
    <source>
        <strain evidence="3 4">Seoho-28</strain>
    </source>
</reference>
<dbReference type="Gene3D" id="3.10.350.10">
    <property type="entry name" value="LysM domain"/>
    <property type="match status" value="1"/>
</dbReference>
<dbReference type="SUPFAM" id="SSF54106">
    <property type="entry name" value="LysM domain"/>
    <property type="match status" value="1"/>
</dbReference>
<proteinExistence type="predicted"/>